<evidence type="ECO:0000256" key="7">
    <source>
        <dbReference type="ARBA" id="ARBA00022723"/>
    </source>
</evidence>
<dbReference type="NCBIfam" id="TIGR02191">
    <property type="entry name" value="RNaseIII"/>
    <property type="match status" value="1"/>
</dbReference>
<feature type="binding site" evidence="13">
    <location>
        <position position="51"/>
    </location>
    <ligand>
        <name>Mg(2+)</name>
        <dbReference type="ChEBI" id="CHEBI:18420"/>
    </ligand>
</feature>
<dbReference type="Proteomes" id="UP000290568">
    <property type="component" value="Chromosome"/>
</dbReference>
<keyword evidence="11 13" id="KW-0694">RNA-binding</keyword>
<dbReference type="PROSITE" id="PS50142">
    <property type="entry name" value="RNASE_3_2"/>
    <property type="match status" value="1"/>
</dbReference>
<dbReference type="PANTHER" id="PTHR14950:SF37">
    <property type="entry name" value="ENDORIBONUCLEASE DICER"/>
    <property type="match status" value="1"/>
</dbReference>
<dbReference type="OrthoDB" id="9805026at2"/>
<feature type="active site" evidence="13">
    <location>
        <position position="55"/>
    </location>
</feature>
<keyword evidence="17" id="KW-1185">Reference proteome</keyword>
<evidence type="ECO:0000256" key="13">
    <source>
        <dbReference type="HAMAP-Rule" id="MF_00104"/>
    </source>
</evidence>
<evidence type="ECO:0000256" key="2">
    <source>
        <dbReference type="ARBA" id="ARBA00010183"/>
    </source>
</evidence>
<dbReference type="Gene3D" id="3.30.160.20">
    <property type="match status" value="1"/>
</dbReference>
<keyword evidence="3 13" id="KW-0698">rRNA processing</keyword>
<keyword evidence="8 13" id="KW-0255">Endonuclease</keyword>
<dbReference type="EC" id="3.1.26.3" evidence="13"/>
<dbReference type="GO" id="GO:0004525">
    <property type="term" value="F:ribonuclease III activity"/>
    <property type="evidence" value="ECO:0007669"/>
    <property type="project" value="UniProtKB-UniRule"/>
</dbReference>
<dbReference type="GO" id="GO:0005737">
    <property type="term" value="C:cytoplasm"/>
    <property type="evidence" value="ECO:0007669"/>
    <property type="project" value="UniProtKB-SubCell"/>
</dbReference>
<evidence type="ECO:0000256" key="11">
    <source>
        <dbReference type="ARBA" id="ARBA00022884"/>
    </source>
</evidence>
<evidence type="ECO:0000256" key="5">
    <source>
        <dbReference type="ARBA" id="ARBA00022694"/>
    </source>
</evidence>
<comment type="subunit">
    <text evidence="13">Homodimer.</text>
</comment>
<dbReference type="SMART" id="SM00535">
    <property type="entry name" value="RIBOc"/>
    <property type="match status" value="1"/>
</dbReference>
<evidence type="ECO:0000256" key="12">
    <source>
        <dbReference type="ARBA" id="ARBA00049596"/>
    </source>
</evidence>
<accession>A0A449A3D1</accession>
<keyword evidence="6 13" id="KW-0540">Nuclease</keyword>
<dbReference type="PROSITE" id="PS50137">
    <property type="entry name" value="DS_RBD"/>
    <property type="match status" value="1"/>
</dbReference>
<dbReference type="STRING" id="29556.VO56_03135"/>
<feature type="domain" description="DRBM" evidence="14">
    <location>
        <begin position="164"/>
        <end position="229"/>
    </location>
</feature>
<keyword evidence="13" id="KW-0963">Cytoplasm</keyword>
<dbReference type="SUPFAM" id="SSF54768">
    <property type="entry name" value="dsRNA-binding domain-like"/>
    <property type="match status" value="1"/>
</dbReference>
<dbReference type="CDD" id="cd10845">
    <property type="entry name" value="DSRM_RNAse_III_family"/>
    <property type="match status" value="1"/>
</dbReference>
<evidence type="ECO:0000259" key="14">
    <source>
        <dbReference type="PROSITE" id="PS50137"/>
    </source>
</evidence>
<keyword evidence="13" id="KW-0699">rRNA-binding</keyword>
<keyword evidence="4 13" id="KW-0507">mRNA processing</keyword>
<comment type="similarity">
    <text evidence="2">Belongs to the ribonuclease III family.</text>
</comment>
<dbReference type="Pfam" id="PF14622">
    <property type="entry name" value="Ribonucleas_3_3"/>
    <property type="match status" value="1"/>
</dbReference>
<dbReference type="PANTHER" id="PTHR14950">
    <property type="entry name" value="DICER-RELATED"/>
    <property type="match status" value="1"/>
</dbReference>
<keyword evidence="5 13" id="KW-0819">tRNA processing</keyword>
<dbReference type="SMART" id="SM00358">
    <property type="entry name" value="DSRM"/>
    <property type="match status" value="1"/>
</dbReference>
<name>A0A449A3D1_9BACT</name>
<dbReference type="PROSITE" id="PS00517">
    <property type="entry name" value="RNASE_3_1"/>
    <property type="match status" value="1"/>
</dbReference>
<evidence type="ECO:0000256" key="1">
    <source>
        <dbReference type="ARBA" id="ARBA00000109"/>
    </source>
</evidence>
<reference evidence="16 17" key="1">
    <citation type="submission" date="2019-01" db="EMBL/GenBank/DDBJ databases">
        <authorList>
            <consortium name="Pathogen Informatics"/>
        </authorList>
    </citation>
    <scope>NUCLEOTIDE SEQUENCE [LARGE SCALE GENOMIC DNA]</scope>
    <source>
        <strain evidence="16 17">NCTC10183</strain>
    </source>
</reference>
<dbReference type="InterPro" id="IPR036389">
    <property type="entry name" value="RNase_III_sf"/>
</dbReference>
<keyword evidence="10 13" id="KW-0460">Magnesium</keyword>
<dbReference type="GO" id="GO:0006397">
    <property type="term" value="P:mRNA processing"/>
    <property type="evidence" value="ECO:0007669"/>
    <property type="project" value="UniProtKB-UniRule"/>
</dbReference>
<dbReference type="GO" id="GO:0008033">
    <property type="term" value="P:tRNA processing"/>
    <property type="evidence" value="ECO:0007669"/>
    <property type="project" value="UniProtKB-KW"/>
</dbReference>
<organism evidence="16 17">
    <name type="scientific">Mycoplasmopsis gallinacea</name>
    <dbReference type="NCBI Taxonomy" id="29556"/>
    <lineage>
        <taxon>Bacteria</taxon>
        <taxon>Bacillati</taxon>
        <taxon>Mycoplasmatota</taxon>
        <taxon>Mycoplasmoidales</taxon>
        <taxon>Metamycoplasmataceae</taxon>
        <taxon>Mycoplasmopsis</taxon>
    </lineage>
</organism>
<gene>
    <name evidence="16" type="primary">rnc_1</name>
    <name evidence="13" type="synonym">rnc</name>
    <name evidence="16" type="ORF">NCTC10183_00518</name>
</gene>
<feature type="domain" description="RNase III" evidence="15">
    <location>
        <begin position="11"/>
        <end position="138"/>
    </location>
</feature>
<dbReference type="CDD" id="cd00593">
    <property type="entry name" value="RIBOc"/>
    <property type="match status" value="1"/>
</dbReference>
<dbReference type="AlphaFoldDB" id="A0A449A3D1"/>
<feature type="binding site" evidence="13">
    <location>
        <position position="124"/>
    </location>
    <ligand>
        <name>Mg(2+)</name>
        <dbReference type="ChEBI" id="CHEBI:18420"/>
    </ligand>
</feature>
<dbReference type="Pfam" id="PF00035">
    <property type="entry name" value="dsrm"/>
    <property type="match status" value="1"/>
</dbReference>
<dbReference type="GO" id="GO:0019843">
    <property type="term" value="F:rRNA binding"/>
    <property type="evidence" value="ECO:0007669"/>
    <property type="project" value="UniProtKB-KW"/>
</dbReference>
<evidence type="ECO:0000259" key="15">
    <source>
        <dbReference type="PROSITE" id="PS50142"/>
    </source>
</evidence>
<evidence type="ECO:0000256" key="4">
    <source>
        <dbReference type="ARBA" id="ARBA00022664"/>
    </source>
</evidence>
<dbReference type="EMBL" id="LR214950">
    <property type="protein sequence ID" value="VEU58747.1"/>
    <property type="molecule type" value="Genomic_DNA"/>
</dbReference>
<comment type="catalytic activity">
    <reaction evidence="1 13">
        <text>Endonucleolytic cleavage to 5'-phosphomonoester.</text>
        <dbReference type="EC" id="3.1.26.3"/>
    </reaction>
</comment>
<dbReference type="Gene3D" id="1.10.1520.10">
    <property type="entry name" value="Ribonuclease III domain"/>
    <property type="match status" value="1"/>
</dbReference>
<dbReference type="InterPro" id="IPR011907">
    <property type="entry name" value="RNase_III"/>
</dbReference>
<dbReference type="SUPFAM" id="SSF69065">
    <property type="entry name" value="RNase III domain-like"/>
    <property type="match status" value="1"/>
</dbReference>
<dbReference type="RefSeq" id="WP_129620377.1">
    <property type="nucleotide sequence ID" value="NZ_LR214950.1"/>
</dbReference>
<evidence type="ECO:0000256" key="10">
    <source>
        <dbReference type="ARBA" id="ARBA00022842"/>
    </source>
</evidence>
<evidence type="ECO:0000256" key="6">
    <source>
        <dbReference type="ARBA" id="ARBA00022722"/>
    </source>
</evidence>
<protein>
    <recommendedName>
        <fullName evidence="13">Ribonuclease 3</fullName>
        <ecNumber evidence="13">3.1.26.3</ecNumber>
    </recommendedName>
    <alternativeName>
        <fullName evidence="13">Ribonuclease III</fullName>
        <shortName evidence="13">RNase III</shortName>
    </alternativeName>
</protein>
<sequence length="231" mass="26252">MNKVITKANSLEHFLFLNEIETSNIKLYQEAITHLSYLVNHRSAHSYEKLEFLGDAILQLVSSDYIFRKYNKLEPGYQTRLRANVVRTETLASITESLGLVELIRTGSGQMETDVKFSQKVRADVFEAIVAAVYLDKGFRFAAKFIGKYLFDIIDDIHDGHNKDSKTELQEYFQSVSKENIHYQVEQLSDGKFKAKAIHDKIIYGSGIGNTKKEAETQAATDALTKLKSDN</sequence>
<comment type="cofactor">
    <cofactor evidence="13">
        <name>Mg(2+)</name>
        <dbReference type="ChEBI" id="CHEBI:18420"/>
    </cofactor>
</comment>
<dbReference type="GO" id="GO:0006364">
    <property type="term" value="P:rRNA processing"/>
    <property type="evidence" value="ECO:0007669"/>
    <property type="project" value="UniProtKB-UniRule"/>
</dbReference>
<keyword evidence="7 13" id="KW-0479">Metal-binding</keyword>
<evidence type="ECO:0000256" key="3">
    <source>
        <dbReference type="ARBA" id="ARBA00022552"/>
    </source>
</evidence>
<comment type="function">
    <text evidence="12 13">Digests double-stranded RNA. Involved in the processing of primary rRNA transcript to yield the immediate precursors to the large and small rRNAs (23S and 16S). Processes some mRNAs, and tRNAs when they are encoded in the rRNA operon. Processes pre-crRNA and tracrRNA of type II CRISPR loci if present in the organism.</text>
</comment>
<evidence type="ECO:0000256" key="9">
    <source>
        <dbReference type="ARBA" id="ARBA00022801"/>
    </source>
</evidence>
<dbReference type="InterPro" id="IPR014720">
    <property type="entry name" value="dsRBD_dom"/>
</dbReference>
<feature type="active site" evidence="13">
    <location>
        <position position="127"/>
    </location>
</feature>
<comment type="subcellular location">
    <subcellularLocation>
        <location evidence="13">Cytoplasm</location>
    </subcellularLocation>
</comment>
<dbReference type="FunFam" id="1.10.1520.10:FF:000001">
    <property type="entry name" value="Ribonuclease 3"/>
    <property type="match status" value="1"/>
</dbReference>
<evidence type="ECO:0000256" key="8">
    <source>
        <dbReference type="ARBA" id="ARBA00022759"/>
    </source>
</evidence>
<keyword evidence="9 13" id="KW-0378">Hydrolase</keyword>
<feature type="binding site" evidence="13">
    <location>
        <position position="127"/>
    </location>
    <ligand>
        <name>Mg(2+)</name>
        <dbReference type="ChEBI" id="CHEBI:18420"/>
    </ligand>
</feature>
<dbReference type="HAMAP" id="MF_00104">
    <property type="entry name" value="RNase_III"/>
    <property type="match status" value="1"/>
</dbReference>
<evidence type="ECO:0000313" key="17">
    <source>
        <dbReference type="Proteomes" id="UP000290568"/>
    </source>
</evidence>
<dbReference type="InterPro" id="IPR000999">
    <property type="entry name" value="RNase_III_dom"/>
</dbReference>
<evidence type="ECO:0000313" key="16">
    <source>
        <dbReference type="EMBL" id="VEU58747.1"/>
    </source>
</evidence>
<proteinExistence type="inferred from homology"/>
<dbReference type="GO" id="GO:0046872">
    <property type="term" value="F:metal ion binding"/>
    <property type="evidence" value="ECO:0007669"/>
    <property type="project" value="UniProtKB-KW"/>
</dbReference>